<organism evidence="1 2">
    <name type="scientific">Mesorhizobium wenxiniae</name>
    <dbReference type="NCBI Taxonomy" id="2014805"/>
    <lineage>
        <taxon>Bacteria</taxon>
        <taxon>Pseudomonadati</taxon>
        <taxon>Pseudomonadota</taxon>
        <taxon>Alphaproteobacteria</taxon>
        <taxon>Hyphomicrobiales</taxon>
        <taxon>Phyllobacteriaceae</taxon>
        <taxon>Mesorhizobium</taxon>
    </lineage>
</organism>
<keyword evidence="2" id="KW-1185">Reference proteome</keyword>
<name>A0A271K9T9_9HYPH</name>
<dbReference type="AlphaFoldDB" id="A0A271K9T9"/>
<dbReference type="Proteomes" id="UP000215931">
    <property type="component" value="Unassembled WGS sequence"/>
</dbReference>
<proteinExistence type="predicted"/>
<evidence type="ECO:0000313" key="2">
    <source>
        <dbReference type="Proteomes" id="UP000215931"/>
    </source>
</evidence>
<comment type="caution">
    <text evidence="1">The sequence shown here is derived from an EMBL/GenBank/DDBJ whole genome shotgun (WGS) entry which is preliminary data.</text>
</comment>
<evidence type="ECO:0008006" key="3">
    <source>
        <dbReference type="Google" id="ProtNLM"/>
    </source>
</evidence>
<protein>
    <recommendedName>
        <fullName evidence="3">TubC N-terminal docking domain-containing protein</fullName>
    </recommendedName>
</protein>
<accession>A0A271K9T9</accession>
<dbReference type="RefSeq" id="WP_095521766.1">
    <property type="nucleotide sequence ID" value="NZ_NPKH01000039.1"/>
</dbReference>
<reference evidence="1 2" key="1">
    <citation type="submission" date="2017-08" db="EMBL/GenBank/DDBJ databases">
        <title>Mesorhizobium wenxinae sp. nov., a novel rhizobial species isolated from root nodules of chickpea (Cicer arietinum L.).</title>
        <authorList>
            <person name="Zhang J."/>
        </authorList>
    </citation>
    <scope>NUCLEOTIDE SEQUENCE [LARGE SCALE GENOMIC DNA]</scope>
    <source>
        <strain evidence="2">WYCCWR 10019</strain>
    </source>
</reference>
<gene>
    <name evidence="1" type="ORF">CIT31_31755</name>
</gene>
<dbReference type="OrthoDB" id="8265002at2"/>
<evidence type="ECO:0000313" key="1">
    <source>
        <dbReference type="EMBL" id="PAP91795.1"/>
    </source>
</evidence>
<sequence>MSAFQALKAARDAGVSIGIDGDALTLYADAAPLAAVVALLSRHKAGVVALLRQGDDGWSGEDWRALFDERAAIAEFDGGLPRASAEARALACCVAEWLNCNPVRSPSGRCLGCGGGGHAHDKLLPFGTEQTCHAWLHSRCWTAWDASRKAEAVAALSSFGIPT</sequence>
<dbReference type="EMBL" id="NPKH01000039">
    <property type="protein sequence ID" value="PAP91795.1"/>
    <property type="molecule type" value="Genomic_DNA"/>
</dbReference>